<dbReference type="InterPro" id="IPR003680">
    <property type="entry name" value="Flavodoxin_fold"/>
</dbReference>
<dbReference type="EC" id="1.6.99.-" evidence="3"/>
<accession>A0A6N3C5M2</accession>
<reference evidence="3" key="1">
    <citation type="submission" date="2019-11" db="EMBL/GenBank/DDBJ databases">
        <authorList>
            <person name="Feng L."/>
        </authorList>
    </citation>
    <scope>NUCLEOTIDE SEQUENCE</scope>
    <source>
        <strain evidence="3">VrattiLFYP33</strain>
    </source>
</reference>
<dbReference type="RefSeq" id="WP_156704832.1">
    <property type="nucleotide sequence ID" value="NZ_CACRUX010000049.1"/>
</dbReference>
<keyword evidence="1 3" id="KW-0560">Oxidoreductase</keyword>
<name>A0A6N3C5M2_9FIRM</name>
<dbReference type="Pfam" id="PF02525">
    <property type="entry name" value="Flavodoxin_2"/>
    <property type="match status" value="1"/>
</dbReference>
<dbReference type="GO" id="GO:0010181">
    <property type="term" value="F:FMN binding"/>
    <property type="evidence" value="ECO:0007669"/>
    <property type="project" value="TreeGrafter"/>
</dbReference>
<dbReference type="AlphaFoldDB" id="A0A6N3C5M2"/>
<dbReference type="EMBL" id="CACRUX010000049">
    <property type="protein sequence ID" value="VYU10329.1"/>
    <property type="molecule type" value="Genomic_DNA"/>
</dbReference>
<dbReference type="PANTHER" id="PTHR47307:SF1">
    <property type="entry name" value="GLUTATHIONE-REGULATED POTASSIUM-EFFLUX SYSTEM ANCILLARY PROTEIN KEFG"/>
    <property type="match status" value="1"/>
</dbReference>
<evidence type="ECO:0000313" key="3">
    <source>
        <dbReference type="EMBL" id="VYU10329.1"/>
    </source>
</evidence>
<dbReference type="GO" id="GO:0009055">
    <property type="term" value="F:electron transfer activity"/>
    <property type="evidence" value="ECO:0007669"/>
    <property type="project" value="TreeGrafter"/>
</dbReference>
<dbReference type="InterPro" id="IPR046980">
    <property type="entry name" value="KefG/KefF"/>
</dbReference>
<dbReference type="GO" id="GO:0003955">
    <property type="term" value="F:NAD(P)H dehydrogenase (quinone) activity"/>
    <property type="evidence" value="ECO:0007669"/>
    <property type="project" value="TreeGrafter"/>
</dbReference>
<dbReference type="InterPro" id="IPR029039">
    <property type="entry name" value="Flavoprotein-like_sf"/>
</dbReference>
<evidence type="ECO:0000259" key="2">
    <source>
        <dbReference type="Pfam" id="PF02525"/>
    </source>
</evidence>
<proteinExistence type="predicted"/>
<organism evidence="3">
    <name type="scientific">Veillonella ratti</name>
    <dbReference type="NCBI Taxonomy" id="103892"/>
    <lineage>
        <taxon>Bacteria</taxon>
        <taxon>Bacillati</taxon>
        <taxon>Bacillota</taxon>
        <taxon>Negativicutes</taxon>
        <taxon>Veillonellales</taxon>
        <taxon>Veillonellaceae</taxon>
        <taxon>Veillonella</taxon>
    </lineage>
</organism>
<dbReference type="Gene3D" id="3.40.50.360">
    <property type="match status" value="1"/>
</dbReference>
<sequence>MKTVVLLFHPNFEASRINKAFEQAIGGDYTVRHMYVLYPDNKIDVAKEQAVLTEADRIVLQFPMYWYSSPSLLKEWQDQVLLYGWAYGSSGKALHGKELLLAVSTGAPNYTHEAGMYTATELLRPFQAMAEFCGMTYLTPFVVKGTLTMSDEDLAKHAKEYAEYLKQASIPALGKFD</sequence>
<dbReference type="PANTHER" id="PTHR47307">
    <property type="entry name" value="GLUTATHIONE-REGULATED POTASSIUM-EFFLUX SYSTEM ANCILLARY PROTEIN KEFG"/>
    <property type="match status" value="1"/>
</dbReference>
<gene>
    <name evidence="3" type="primary">ywrO_2</name>
    <name evidence="3" type="ORF">VRLFYP33_01257</name>
</gene>
<protein>
    <submittedName>
        <fullName evidence="3">General stress protein 14</fullName>
        <ecNumber evidence="3">1.6.99.-</ecNumber>
    </submittedName>
</protein>
<dbReference type="SUPFAM" id="SSF52218">
    <property type="entry name" value="Flavoproteins"/>
    <property type="match status" value="1"/>
</dbReference>
<feature type="domain" description="Flavodoxin-like fold" evidence="2">
    <location>
        <begin position="1"/>
        <end position="165"/>
    </location>
</feature>
<evidence type="ECO:0000256" key="1">
    <source>
        <dbReference type="ARBA" id="ARBA00023002"/>
    </source>
</evidence>